<name>A0ABV0BW88_9SPHI</name>
<dbReference type="PANTHER" id="PTHR34219:SF3">
    <property type="entry name" value="BLL7967 PROTEIN"/>
    <property type="match status" value="1"/>
</dbReference>
<keyword evidence="1" id="KW-1133">Transmembrane helix</keyword>
<evidence type="ECO:0000313" key="2">
    <source>
        <dbReference type="EMBL" id="MEN5379055.1"/>
    </source>
</evidence>
<comment type="caution">
    <text evidence="2">The sequence shown here is derived from an EMBL/GenBank/DDBJ whole genome shotgun (WGS) entry which is preliminary data.</text>
</comment>
<dbReference type="PROSITE" id="PS51257">
    <property type="entry name" value="PROKAR_LIPOPROTEIN"/>
    <property type="match status" value="1"/>
</dbReference>
<organism evidence="2 3">
    <name type="scientific">Sphingobacterium kitahiroshimense</name>
    <dbReference type="NCBI Taxonomy" id="470446"/>
    <lineage>
        <taxon>Bacteria</taxon>
        <taxon>Pseudomonadati</taxon>
        <taxon>Bacteroidota</taxon>
        <taxon>Sphingobacteriia</taxon>
        <taxon>Sphingobacteriales</taxon>
        <taxon>Sphingobacteriaceae</taxon>
        <taxon>Sphingobacterium</taxon>
    </lineage>
</organism>
<evidence type="ECO:0000256" key="1">
    <source>
        <dbReference type="SAM" id="Phobius"/>
    </source>
</evidence>
<evidence type="ECO:0000313" key="3">
    <source>
        <dbReference type="Proteomes" id="UP001409291"/>
    </source>
</evidence>
<dbReference type="EMBL" id="JBDJNQ010000008">
    <property type="protein sequence ID" value="MEN5379055.1"/>
    <property type="molecule type" value="Genomic_DNA"/>
</dbReference>
<sequence length="386" mass="44811">MIKAGLLWLHKWLGLFTGLVVFIVSLSGCFYVFYDELKLIVYPQKYYNQDSVGENSKLLPLTQLIDIAQNALPKGEKISRTDLYLSPDRTWIFRALKTDEHAFGNNQYYIYHKRVFINPYSGKVQAVENSKTEFFQIVLQLHMNLLLGAMVGHWVVGISVIIFIIILITGVVLWWPKKWTTKKLKRQLWFDFKVKWKRLNYDLHQILGLYSVIFALLIACTGIAFTFPAFKTFYVKSLNGFDSTKEIEQQEKFEYVPQNQSKILDNALNFTISKHPNADMISIRLRKSPTDPQDIQVRFIKDRTGEFIWYYFNRGNGQIEKIKQSENAPIGDKIGAMNYDLHVGNYGGIATKVLHFFIALICASLPITGTIIWLNKKKKKTKKRIK</sequence>
<feature type="transmembrane region" description="Helical" evidence="1">
    <location>
        <begin position="353"/>
        <end position="374"/>
    </location>
</feature>
<dbReference type="Pfam" id="PF03929">
    <property type="entry name" value="PepSY_TM"/>
    <property type="match status" value="1"/>
</dbReference>
<feature type="transmembrane region" description="Helical" evidence="1">
    <location>
        <begin position="151"/>
        <end position="175"/>
    </location>
</feature>
<reference evidence="2 3" key="1">
    <citation type="submission" date="2024-04" db="EMBL/GenBank/DDBJ databases">
        <title>WGS of bacteria from Torrens River.</title>
        <authorList>
            <person name="Wyrsch E.R."/>
            <person name="Drigo B."/>
        </authorList>
    </citation>
    <scope>NUCLEOTIDE SEQUENCE [LARGE SCALE GENOMIC DNA]</scope>
    <source>
        <strain evidence="2 3">TWI391</strain>
    </source>
</reference>
<protein>
    <submittedName>
        <fullName evidence="2">PepSY-associated TM helix domain-containing protein</fullName>
    </submittedName>
</protein>
<dbReference type="PANTHER" id="PTHR34219">
    <property type="entry name" value="IRON-REGULATED INNER MEMBRANE PROTEIN-RELATED"/>
    <property type="match status" value="1"/>
</dbReference>
<dbReference type="Proteomes" id="UP001409291">
    <property type="component" value="Unassembled WGS sequence"/>
</dbReference>
<dbReference type="RefSeq" id="WP_346581845.1">
    <property type="nucleotide sequence ID" value="NZ_JBDJNQ010000008.1"/>
</dbReference>
<feature type="transmembrane region" description="Helical" evidence="1">
    <location>
        <begin position="12"/>
        <end position="34"/>
    </location>
</feature>
<proteinExistence type="predicted"/>
<feature type="transmembrane region" description="Helical" evidence="1">
    <location>
        <begin position="207"/>
        <end position="230"/>
    </location>
</feature>
<keyword evidence="1" id="KW-0472">Membrane</keyword>
<accession>A0ABV0BW88</accession>
<dbReference type="InterPro" id="IPR005625">
    <property type="entry name" value="PepSY-ass_TM"/>
</dbReference>
<keyword evidence="1" id="KW-0812">Transmembrane</keyword>
<gene>
    <name evidence="2" type="ORF">ABE541_17460</name>
</gene>
<keyword evidence="3" id="KW-1185">Reference proteome</keyword>